<dbReference type="WBParaSite" id="HCON_00184440-00001">
    <property type="protein sequence ID" value="HCON_00184440-00001"/>
    <property type="gene ID" value="HCON_00184440"/>
</dbReference>
<dbReference type="Pfam" id="PF02690">
    <property type="entry name" value="Na_Pi_cotrans"/>
    <property type="match status" value="2"/>
</dbReference>
<dbReference type="AlphaFoldDB" id="A0A7I4Z4M3"/>
<feature type="transmembrane region" description="Helical" evidence="7">
    <location>
        <begin position="367"/>
        <end position="389"/>
    </location>
</feature>
<name>A0A7I4Z4M3_HAECO</name>
<feature type="transmembrane region" description="Helical" evidence="7">
    <location>
        <begin position="401"/>
        <end position="421"/>
    </location>
</feature>
<feature type="transmembrane region" description="Helical" evidence="7">
    <location>
        <begin position="468"/>
        <end position="489"/>
    </location>
</feature>
<dbReference type="OMA" id="HDAIPVM"/>
<organism evidence="8 9">
    <name type="scientific">Haemonchus contortus</name>
    <name type="common">Barber pole worm</name>
    <dbReference type="NCBI Taxonomy" id="6289"/>
    <lineage>
        <taxon>Eukaryota</taxon>
        <taxon>Metazoa</taxon>
        <taxon>Ecdysozoa</taxon>
        <taxon>Nematoda</taxon>
        <taxon>Chromadorea</taxon>
        <taxon>Rhabditida</taxon>
        <taxon>Rhabditina</taxon>
        <taxon>Rhabditomorpha</taxon>
        <taxon>Strongyloidea</taxon>
        <taxon>Trichostrongylidae</taxon>
        <taxon>Haemonchus</taxon>
    </lineage>
</organism>
<dbReference type="InterPro" id="IPR003841">
    <property type="entry name" value="Na/Pi_transpt"/>
</dbReference>
<accession>A0A7I4Z4M3</accession>
<dbReference type="PANTHER" id="PTHR10010">
    <property type="entry name" value="SOLUTE CARRIER FAMILY 34 SODIUM PHOSPHATE , MEMBER 2-RELATED"/>
    <property type="match status" value="1"/>
</dbReference>
<sequence length="562" mass="62071">MSAKVIDTVTTADSAWSSDQDSSGSKHLRWSTLSTRAKVYYYFISGIRCTGICIILFLYICSLSNLSTAFSLLGSRGLGKAIKASPLINDPVSAVVVGMMATVVLQSATTTTNVLVGMIAADMLTVHDAIPVMMGSELGGTLVNAIVSLAYSGKPEEFRRAFAAATLGDVFNVCCIFIILPMELATGFIEKLSWIIVDPLIAEQGISLKTLDLLTDPVNRMILEVNEPELRNATIDDDFFPPDHSFVLRCVFKNGSRFYNCPYKHIFAYSSLSDSPIGWIVLVFSIAVLVFCLIGIVYLIQTLLKGPSAKYVRGLLAKECPGRWKCCTSYTVMLVGLIITLAIQSNNIFSSALTPLVGSGVITLEQMYPLILGANIGGSFSAVLAALTADGSRFEKTLQMAVCQVLYNVIGTFMFFLVPWTRTLPIYLARRLGEITDQYRWFIVVFILLFFVLIPAIVVGLTLLPDYVIIVFFTAVFVFILLIIIITTMQKYCPHALPSLLRSWQWVPVYLRSLEPYDPVMTPFFTSIPFVGGFFKSTKVDSHNNYSEPIHKMVKLSKQTQV</sequence>
<evidence type="ECO:0000256" key="3">
    <source>
        <dbReference type="ARBA" id="ARBA00022475"/>
    </source>
</evidence>
<proteinExistence type="inferred from homology"/>
<evidence type="ECO:0000256" key="2">
    <source>
        <dbReference type="ARBA" id="ARBA00005808"/>
    </source>
</evidence>
<feature type="transmembrane region" description="Helical" evidence="7">
    <location>
        <begin position="87"/>
        <end position="109"/>
    </location>
</feature>
<feature type="transmembrane region" description="Helical" evidence="7">
    <location>
        <begin position="129"/>
        <end position="150"/>
    </location>
</feature>
<protein>
    <submittedName>
        <fullName evidence="9">Sodium-dependent phosphate transport protein 2B</fullName>
    </submittedName>
</protein>
<keyword evidence="5 7" id="KW-1133">Transmembrane helix</keyword>
<evidence type="ECO:0000256" key="4">
    <source>
        <dbReference type="ARBA" id="ARBA00022692"/>
    </source>
</evidence>
<dbReference type="GO" id="GO:0044341">
    <property type="term" value="P:sodium-dependent phosphate transport"/>
    <property type="evidence" value="ECO:0007669"/>
    <property type="project" value="InterPro"/>
</dbReference>
<dbReference type="GO" id="GO:0016324">
    <property type="term" value="C:apical plasma membrane"/>
    <property type="evidence" value="ECO:0007669"/>
    <property type="project" value="UniProtKB-SubCell"/>
</dbReference>
<dbReference type="Proteomes" id="UP000025227">
    <property type="component" value="Unplaced"/>
</dbReference>
<evidence type="ECO:0000313" key="8">
    <source>
        <dbReference type="Proteomes" id="UP000025227"/>
    </source>
</evidence>
<feature type="transmembrane region" description="Helical" evidence="7">
    <location>
        <begin position="162"/>
        <end position="182"/>
    </location>
</feature>
<comment type="subcellular location">
    <subcellularLocation>
        <location evidence="1">Apical cell membrane</location>
        <topology evidence="1">Multi-pass membrane protein</topology>
    </subcellularLocation>
</comment>
<feature type="transmembrane region" description="Helical" evidence="7">
    <location>
        <begin position="277"/>
        <end position="300"/>
    </location>
</feature>
<reference evidence="9" key="1">
    <citation type="submission" date="2020-12" db="UniProtKB">
        <authorList>
            <consortium name="WormBaseParasite"/>
        </authorList>
    </citation>
    <scope>IDENTIFICATION</scope>
    <source>
        <strain evidence="9">MHco3</strain>
    </source>
</reference>
<feature type="transmembrane region" description="Helical" evidence="7">
    <location>
        <begin position="327"/>
        <end position="347"/>
    </location>
</feature>
<keyword evidence="4 7" id="KW-0812">Transmembrane</keyword>
<dbReference type="NCBIfam" id="TIGR01013">
    <property type="entry name" value="2a58"/>
    <property type="match status" value="1"/>
</dbReference>
<evidence type="ECO:0000256" key="1">
    <source>
        <dbReference type="ARBA" id="ARBA00004424"/>
    </source>
</evidence>
<dbReference type="GO" id="GO:0005436">
    <property type="term" value="F:sodium:phosphate symporter activity"/>
    <property type="evidence" value="ECO:0007669"/>
    <property type="project" value="InterPro"/>
</dbReference>
<keyword evidence="3" id="KW-1003">Cell membrane</keyword>
<feature type="transmembrane region" description="Helical" evidence="7">
    <location>
        <begin position="39"/>
        <end position="66"/>
    </location>
</feature>
<evidence type="ECO:0000256" key="6">
    <source>
        <dbReference type="ARBA" id="ARBA00023136"/>
    </source>
</evidence>
<evidence type="ECO:0000256" key="7">
    <source>
        <dbReference type="SAM" id="Phobius"/>
    </source>
</evidence>
<dbReference type="PANTHER" id="PTHR10010:SF46">
    <property type="entry name" value="SODIUM-DEPENDENT PHOSPHATE TRANSPORT PROTEIN 2B"/>
    <property type="match status" value="1"/>
</dbReference>
<comment type="similarity">
    <text evidence="2">Belongs to the SLC34A transporter family.</text>
</comment>
<feature type="transmembrane region" description="Helical" evidence="7">
    <location>
        <begin position="441"/>
        <end position="461"/>
    </location>
</feature>
<dbReference type="OrthoDB" id="76259at2759"/>
<keyword evidence="8" id="KW-1185">Reference proteome</keyword>
<evidence type="ECO:0000256" key="5">
    <source>
        <dbReference type="ARBA" id="ARBA00022989"/>
    </source>
</evidence>
<keyword evidence="6 7" id="KW-0472">Membrane</keyword>
<evidence type="ECO:0000313" key="9">
    <source>
        <dbReference type="WBParaSite" id="HCON_00184440-00001"/>
    </source>
</evidence>